<dbReference type="InterPro" id="IPR006976">
    <property type="entry name" value="VanZ-like"/>
</dbReference>
<dbReference type="Proteomes" id="UP001501474">
    <property type="component" value="Unassembled WGS sequence"/>
</dbReference>
<proteinExistence type="predicted"/>
<evidence type="ECO:0000256" key="1">
    <source>
        <dbReference type="SAM" id="MobiDB-lite"/>
    </source>
</evidence>
<accession>A0ABP6HE79</accession>
<feature type="region of interest" description="Disordered" evidence="1">
    <location>
        <begin position="220"/>
        <end position="259"/>
    </location>
</feature>
<keyword evidence="2" id="KW-0472">Membrane</keyword>
<keyword evidence="2" id="KW-0812">Transmembrane</keyword>
<evidence type="ECO:0000313" key="5">
    <source>
        <dbReference type="Proteomes" id="UP001501474"/>
    </source>
</evidence>
<reference evidence="5" key="1">
    <citation type="journal article" date="2019" name="Int. J. Syst. Evol. Microbiol.">
        <title>The Global Catalogue of Microorganisms (GCM) 10K type strain sequencing project: providing services to taxonomists for standard genome sequencing and annotation.</title>
        <authorList>
            <consortium name="The Broad Institute Genomics Platform"/>
            <consortium name="The Broad Institute Genome Sequencing Center for Infectious Disease"/>
            <person name="Wu L."/>
            <person name="Ma J."/>
        </authorList>
    </citation>
    <scope>NUCLEOTIDE SEQUENCE [LARGE SCALE GENOMIC DNA]</scope>
    <source>
        <strain evidence="5">JCM 3053</strain>
    </source>
</reference>
<dbReference type="PANTHER" id="PTHR36834:SF1">
    <property type="entry name" value="INTEGRAL MEMBRANE PROTEIN"/>
    <property type="match status" value="1"/>
</dbReference>
<evidence type="ECO:0000313" key="4">
    <source>
        <dbReference type="EMBL" id="GAA2769205.1"/>
    </source>
</evidence>
<feature type="transmembrane region" description="Helical" evidence="2">
    <location>
        <begin position="82"/>
        <end position="100"/>
    </location>
</feature>
<dbReference type="EMBL" id="BAAART010000005">
    <property type="protein sequence ID" value="GAA2769205.1"/>
    <property type="molecule type" value="Genomic_DNA"/>
</dbReference>
<keyword evidence="5" id="KW-1185">Reference proteome</keyword>
<sequence>MTRARGREVVRPGLGHTPAARECPAGAGTHARGPGSVRPGLWRMPHGVCGVHPGTEGAGGGVLGGVQRQGSIGGSAASRIRVTGGVLLVAHLAFVAWLTLRPLDVPWVMPANLRPFAGIRADLALGWPEAARRIGEGLALLAPLGVLLPLTGGRLDVSPLASLLRTVAAAALLSWGIELLQTGVPGQVVDVDSLFLNTLGVALAHLALVPAGRSWLRRRTTARPPRTPLLPEEPAQGRTPTIPRVGIAPWSDALPPSSP</sequence>
<feature type="transmembrane region" description="Helical" evidence="2">
    <location>
        <begin position="194"/>
        <end position="216"/>
    </location>
</feature>
<evidence type="ECO:0000259" key="3">
    <source>
        <dbReference type="Pfam" id="PF04892"/>
    </source>
</evidence>
<keyword evidence="2" id="KW-1133">Transmembrane helix</keyword>
<feature type="region of interest" description="Disordered" evidence="1">
    <location>
        <begin position="1"/>
        <end position="37"/>
    </location>
</feature>
<protein>
    <recommendedName>
        <fullName evidence="3">VanZ-like domain-containing protein</fullName>
    </recommendedName>
</protein>
<dbReference type="Pfam" id="PF04892">
    <property type="entry name" value="VanZ"/>
    <property type="match status" value="1"/>
</dbReference>
<dbReference type="InterPro" id="IPR053150">
    <property type="entry name" value="Teicoplanin_resist-assoc"/>
</dbReference>
<evidence type="ECO:0000256" key="2">
    <source>
        <dbReference type="SAM" id="Phobius"/>
    </source>
</evidence>
<comment type="caution">
    <text evidence="4">The sequence shown here is derived from an EMBL/GenBank/DDBJ whole genome shotgun (WGS) entry which is preliminary data.</text>
</comment>
<feature type="domain" description="VanZ-like" evidence="3">
    <location>
        <begin position="89"/>
        <end position="207"/>
    </location>
</feature>
<gene>
    <name evidence="4" type="ORF">GCM10010104_03150</name>
</gene>
<feature type="compositionally biased region" description="Basic and acidic residues" evidence="1">
    <location>
        <begin position="1"/>
        <end position="10"/>
    </location>
</feature>
<name>A0ABP6HE79_9ACTN</name>
<organism evidence="4 5">
    <name type="scientific">Streptomyces indiaensis</name>
    <dbReference type="NCBI Taxonomy" id="284033"/>
    <lineage>
        <taxon>Bacteria</taxon>
        <taxon>Bacillati</taxon>
        <taxon>Actinomycetota</taxon>
        <taxon>Actinomycetes</taxon>
        <taxon>Kitasatosporales</taxon>
        <taxon>Streptomycetaceae</taxon>
        <taxon>Streptomyces</taxon>
    </lineage>
</organism>
<dbReference type="PANTHER" id="PTHR36834">
    <property type="entry name" value="MEMBRANE PROTEIN-RELATED"/>
    <property type="match status" value="1"/>
</dbReference>